<dbReference type="SUPFAM" id="SSF69065">
    <property type="entry name" value="RNase III domain-like"/>
    <property type="match status" value="1"/>
</dbReference>
<dbReference type="InterPro" id="IPR036389">
    <property type="entry name" value="RNase_III_sf"/>
</dbReference>
<evidence type="ECO:0000256" key="4">
    <source>
        <dbReference type="ARBA" id="ARBA00011738"/>
    </source>
</evidence>
<dbReference type="GO" id="GO:0019843">
    <property type="term" value="F:rRNA binding"/>
    <property type="evidence" value="ECO:0007669"/>
    <property type="project" value="UniProtKB-KW"/>
</dbReference>
<dbReference type="GO" id="GO:0004525">
    <property type="term" value="F:ribonuclease III activity"/>
    <property type="evidence" value="ECO:0007669"/>
    <property type="project" value="UniProtKB-UniRule"/>
</dbReference>
<dbReference type="InterPro" id="IPR011907">
    <property type="entry name" value="RNase_III"/>
</dbReference>
<dbReference type="GO" id="GO:0010468">
    <property type="term" value="P:regulation of gene expression"/>
    <property type="evidence" value="ECO:0007669"/>
    <property type="project" value="TreeGrafter"/>
</dbReference>
<keyword evidence="9 15" id="KW-0540">Nuclease</keyword>
<dbReference type="PANTHER" id="PTHR11207:SF0">
    <property type="entry name" value="RIBONUCLEASE 3"/>
    <property type="match status" value="1"/>
</dbReference>
<evidence type="ECO:0000256" key="11">
    <source>
        <dbReference type="ARBA" id="ARBA00022759"/>
    </source>
</evidence>
<feature type="active site" evidence="15">
    <location>
        <position position="64"/>
    </location>
</feature>
<dbReference type="Pfam" id="PF14622">
    <property type="entry name" value="Ribonucleas_3_3"/>
    <property type="match status" value="1"/>
</dbReference>
<dbReference type="Gene3D" id="3.30.160.20">
    <property type="match status" value="1"/>
</dbReference>
<evidence type="ECO:0000313" key="19">
    <source>
        <dbReference type="Proteomes" id="UP000034581"/>
    </source>
</evidence>
<evidence type="ECO:0000259" key="16">
    <source>
        <dbReference type="PROSITE" id="PS50137"/>
    </source>
</evidence>
<keyword evidence="15" id="KW-0699">rRNA-binding</keyword>
<organism evidence="18 19">
    <name type="scientific">candidate division CPR3 bacterium GW2011_GWF2_35_18</name>
    <dbReference type="NCBI Taxonomy" id="1618350"/>
    <lineage>
        <taxon>Bacteria</taxon>
        <taxon>Bacteria division CPR3</taxon>
    </lineage>
</organism>
<dbReference type="CDD" id="cd00593">
    <property type="entry name" value="RIBOc"/>
    <property type="match status" value="1"/>
</dbReference>
<feature type="binding site" evidence="15">
    <location>
        <position position="133"/>
    </location>
    <ligand>
        <name>Mg(2+)</name>
        <dbReference type="ChEBI" id="CHEBI:18420"/>
    </ligand>
</feature>
<dbReference type="GO" id="GO:0008033">
    <property type="term" value="P:tRNA processing"/>
    <property type="evidence" value="ECO:0007669"/>
    <property type="project" value="UniProtKB-KW"/>
</dbReference>
<protein>
    <recommendedName>
        <fullName evidence="15">Ribonuclease 3</fullName>
        <ecNumber evidence="15">3.1.26.3</ecNumber>
    </recommendedName>
    <alternativeName>
        <fullName evidence="15">Ribonuclease III</fullName>
        <shortName evidence="15">RNase III</shortName>
    </alternativeName>
</protein>
<dbReference type="NCBIfam" id="TIGR02191">
    <property type="entry name" value="RNaseIII"/>
    <property type="match status" value="1"/>
</dbReference>
<dbReference type="PROSITE" id="PS50137">
    <property type="entry name" value="DS_RBD"/>
    <property type="match status" value="1"/>
</dbReference>
<evidence type="ECO:0000256" key="15">
    <source>
        <dbReference type="HAMAP-Rule" id="MF_00104"/>
    </source>
</evidence>
<evidence type="ECO:0000256" key="5">
    <source>
        <dbReference type="ARBA" id="ARBA00022490"/>
    </source>
</evidence>
<proteinExistence type="inferred from homology"/>
<feature type="domain" description="DRBM" evidence="16">
    <location>
        <begin position="174"/>
        <end position="238"/>
    </location>
</feature>
<dbReference type="GO" id="GO:0006397">
    <property type="term" value="P:mRNA processing"/>
    <property type="evidence" value="ECO:0007669"/>
    <property type="project" value="UniProtKB-UniRule"/>
</dbReference>
<comment type="subcellular location">
    <subcellularLocation>
        <location evidence="2 15">Cytoplasm</location>
    </subcellularLocation>
</comment>
<feature type="binding site" evidence="15">
    <location>
        <position position="136"/>
    </location>
    <ligand>
        <name>Mg(2+)</name>
        <dbReference type="ChEBI" id="CHEBI:18420"/>
    </ligand>
</feature>
<feature type="binding site" evidence="15">
    <location>
        <position position="60"/>
    </location>
    <ligand>
        <name>Mg(2+)</name>
        <dbReference type="ChEBI" id="CHEBI:18420"/>
    </ligand>
</feature>
<dbReference type="SUPFAM" id="SSF54768">
    <property type="entry name" value="dsRNA-binding domain-like"/>
    <property type="match status" value="1"/>
</dbReference>
<evidence type="ECO:0000256" key="7">
    <source>
        <dbReference type="ARBA" id="ARBA00022664"/>
    </source>
</evidence>
<keyword evidence="10 15" id="KW-0479">Metal-binding</keyword>
<dbReference type="Pfam" id="PF00035">
    <property type="entry name" value="dsrm"/>
    <property type="match status" value="1"/>
</dbReference>
<dbReference type="PANTHER" id="PTHR11207">
    <property type="entry name" value="RIBONUCLEASE III"/>
    <property type="match status" value="1"/>
</dbReference>
<comment type="similarity">
    <text evidence="3">Belongs to the ribonuclease III family.</text>
</comment>
<evidence type="ECO:0000313" key="18">
    <source>
        <dbReference type="EMBL" id="KKP69969.1"/>
    </source>
</evidence>
<dbReference type="Proteomes" id="UP000034581">
    <property type="component" value="Unassembled WGS sequence"/>
</dbReference>
<evidence type="ECO:0000256" key="2">
    <source>
        <dbReference type="ARBA" id="ARBA00004496"/>
    </source>
</evidence>
<dbReference type="Gene3D" id="1.10.1520.10">
    <property type="entry name" value="Ribonuclease III domain"/>
    <property type="match status" value="1"/>
</dbReference>
<dbReference type="CDD" id="cd10845">
    <property type="entry name" value="DSRM_RNAse_III_family"/>
    <property type="match status" value="1"/>
</dbReference>
<evidence type="ECO:0000256" key="13">
    <source>
        <dbReference type="ARBA" id="ARBA00022842"/>
    </source>
</evidence>
<dbReference type="FunFam" id="1.10.1520.10:FF:000001">
    <property type="entry name" value="Ribonuclease 3"/>
    <property type="match status" value="1"/>
</dbReference>
<keyword evidence="14 15" id="KW-0694">RNA-binding</keyword>
<name>A0A0G0BKD9_UNCC3</name>
<sequence length="246" mass="28143">MFSILKLEFLKNFMKEDFSPLEKQIKIKFKNIQLIHNAFVHRSYLNEHKDYNGGSNERLEFLGDAVLEFIVSQYLYETFPDKEEGVLTAYRSALVCSKSLSKISKELDFGKYLLLSKGEEQSGGRTRPYILGNTFEAVLGAIYLDQGLENAKGFVHKFLLPELEEIIANQEYKDPKSELQELTQEKVNVTPHYDVLDEKGPDHNKWFQVGVFINKKRIGIGEGKSKQIAEQIAAKDALTTWPGTID</sequence>
<evidence type="ECO:0000259" key="17">
    <source>
        <dbReference type="PROSITE" id="PS50142"/>
    </source>
</evidence>
<dbReference type="HAMAP" id="MF_00104">
    <property type="entry name" value="RNase_III"/>
    <property type="match status" value="1"/>
</dbReference>
<comment type="subunit">
    <text evidence="4 15">Homodimer.</text>
</comment>
<dbReference type="SMART" id="SM00358">
    <property type="entry name" value="DSRM"/>
    <property type="match status" value="1"/>
</dbReference>
<evidence type="ECO:0000256" key="9">
    <source>
        <dbReference type="ARBA" id="ARBA00022722"/>
    </source>
</evidence>
<evidence type="ECO:0000256" key="1">
    <source>
        <dbReference type="ARBA" id="ARBA00000109"/>
    </source>
</evidence>
<accession>A0A0G0BKD9</accession>
<evidence type="ECO:0000256" key="3">
    <source>
        <dbReference type="ARBA" id="ARBA00010183"/>
    </source>
</evidence>
<keyword evidence="13 15" id="KW-0460">Magnesium</keyword>
<dbReference type="GO" id="GO:0003725">
    <property type="term" value="F:double-stranded RNA binding"/>
    <property type="evidence" value="ECO:0007669"/>
    <property type="project" value="TreeGrafter"/>
</dbReference>
<gene>
    <name evidence="15" type="primary">rnc</name>
    <name evidence="18" type="ORF">UR67_C0002G0089</name>
</gene>
<comment type="catalytic activity">
    <reaction evidence="1 15">
        <text>Endonucleolytic cleavage to 5'-phosphomonoester.</text>
        <dbReference type="EC" id="3.1.26.3"/>
    </reaction>
</comment>
<dbReference type="EMBL" id="LBQB01000002">
    <property type="protein sequence ID" value="KKP69969.1"/>
    <property type="molecule type" value="Genomic_DNA"/>
</dbReference>
<dbReference type="GO" id="GO:0042802">
    <property type="term" value="F:identical protein binding"/>
    <property type="evidence" value="ECO:0007669"/>
    <property type="project" value="UniProtKB-ARBA"/>
</dbReference>
<dbReference type="InterPro" id="IPR000999">
    <property type="entry name" value="RNase_III_dom"/>
</dbReference>
<dbReference type="FunFam" id="3.30.160.20:FF:000003">
    <property type="entry name" value="Ribonuclease 3"/>
    <property type="match status" value="1"/>
</dbReference>
<feature type="active site" evidence="15">
    <location>
        <position position="136"/>
    </location>
</feature>
<dbReference type="AlphaFoldDB" id="A0A0G0BKD9"/>
<keyword evidence="8 15" id="KW-0819">tRNA processing</keyword>
<keyword evidence="12 15" id="KW-0378">Hydrolase</keyword>
<comment type="cofactor">
    <cofactor evidence="15">
        <name>Mg(2+)</name>
        <dbReference type="ChEBI" id="CHEBI:18420"/>
    </cofactor>
</comment>
<keyword evidence="7 15" id="KW-0507">mRNA processing</keyword>
<dbReference type="GO" id="GO:0046872">
    <property type="term" value="F:metal ion binding"/>
    <property type="evidence" value="ECO:0007669"/>
    <property type="project" value="UniProtKB-KW"/>
</dbReference>
<keyword evidence="11 15" id="KW-0255">Endonuclease</keyword>
<evidence type="ECO:0000256" key="8">
    <source>
        <dbReference type="ARBA" id="ARBA00022694"/>
    </source>
</evidence>
<evidence type="ECO:0000256" key="6">
    <source>
        <dbReference type="ARBA" id="ARBA00022552"/>
    </source>
</evidence>
<dbReference type="SMART" id="SM00535">
    <property type="entry name" value="RIBOc"/>
    <property type="match status" value="1"/>
</dbReference>
<reference evidence="18 19" key="1">
    <citation type="journal article" date="2015" name="Nature">
        <title>rRNA introns, odd ribosomes, and small enigmatic genomes across a large radiation of phyla.</title>
        <authorList>
            <person name="Brown C.T."/>
            <person name="Hug L.A."/>
            <person name="Thomas B.C."/>
            <person name="Sharon I."/>
            <person name="Castelle C.J."/>
            <person name="Singh A."/>
            <person name="Wilkins M.J."/>
            <person name="Williams K.H."/>
            <person name="Banfield J.F."/>
        </authorList>
    </citation>
    <scope>NUCLEOTIDE SEQUENCE [LARGE SCALE GENOMIC DNA]</scope>
</reference>
<evidence type="ECO:0000256" key="12">
    <source>
        <dbReference type="ARBA" id="ARBA00022801"/>
    </source>
</evidence>
<dbReference type="PATRIC" id="fig|1618350.3.peg.394"/>
<dbReference type="STRING" id="1618350.UR67_C0002G0089"/>
<feature type="domain" description="RNase III" evidence="17">
    <location>
        <begin position="18"/>
        <end position="147"/>
    </location>
</feature>
<evidence type="ECO:0000256" key="10">
    <source>
        <dbReference type="ARBA" id="ARBA00022723"/>
    </source>
</evidence>
<dbReference type="PROSITE" id="PS50142">
    <property type="entry name" value="RNASE_3_2"/>
    <property type="match status" value="1"/>
</dbReference>
<evidence type="ECO:0000256" key="14">
    <source>
        <dbReference type="ARBA" id="ARBA00022884"/>
    </source>
</evidence>
<dbReference type="EC" id="3.1.26.3" evidence="15"/>
<comment type="function">
    <text evidence="15">Digests double-stranded RNA. Involved in the processing of primary rRNA transcript to yield the immediate precursors to the large and small rRNAs (23S and 16S). Processes some mRNAs, and tRNAs when they are encoded in the rRNA operon. Processes pre-crRNA and tracrRNA of type II CRISPR loci if present in the organism.</text>
</comment>
<keyword evidence="6 15" id="KW-0698">rRNA processing</keyword>
<dbReference type="GO" id="GO:0006364">
    <property type="term" value="P:rRNA processing"/>
    <property type="evidence" value="ECO:0007669"/>
    <property type="project" value="UniProtKB-UniRule"/>
</dbReference>
<dbReference type="InterPro" id="IPR014720">
    <property type="entry name" value="dsRBD_dom"/>
</dbReference>
<dbReference type="PROSITE" id="PS00517">
    <property type="entry name" value="RNASE_3_1"/>
    <property type="match status" value="1"/>
</dbReference>
<keyword evidence="5 15" id="KW-0963">Cytoplasm</keyword>
<dbReference type="GO" id="GO:0005737">
    <property type="term" value="C:cytoplasm"/>
    <property type="evidence" value="ECO:0007669"/>
    <property type="project" value="UniProtKB-SubCell"/>
</dbReference>
<comment type="caution">
    <text evidence="18">The sequence shown here is derived from an EMBL/GenBank/DDBJ whole genome shotgun (WGS) entry which is preliminary data.</text>
</comment>